<dbReference type="Proteomes" id="UP001189429">
    <property type="component" value="Unassembled WGS sequence"/>
</dbReference>
<protein>
    <submittedName>
        <fullName evidence="2">Uncharacterized protein</fullName>
    </submittedName>
</protein>
<feature type="compositionally biased region" description="Basic and acidic residues" evidence="1">
    <location>
        <begin position="28"/>
        <end position="38"/>
    </location>
</feature>
<accession>A0ABN9TI77</accession>
<sequence>MACLGELRLSKTTCSRRPPTKLHGAGQEARRKTAELTRCHARGRSTIGEEEEEEEWQRLGRRTRRTSSRLAPAAGSAGGQSETIERRRVAHGRDSLPPSPDTAPPVTSRRGSWQGCCKPSNAPSIVPRVAHHGAHPLSEVLHGFQGWPGGPSSPLGAS</sequence>
<dbReference type="EMBL" id="CAUYUJ010014728">
    <property type="protein sequence ID" value="CAK0845340.1"/>
    <property type="molecule type" value="Genomic_DNA"/>
</dbReference>
<evidence type="ECO:0000313" key="3">
    <source>
        <dbReference type="Proteomes" id="UP001189429"/>
    </source>
</evidence>
<evidence type="ECO:0000313" key="2">
    <source>
        <dbReference type="EMBL" id="CAK0845340.1"/>
    </source>
</evidence>
<feature type="region of interest" description="Disordered" evidence="1">
    <location>
        <begin position="1"/>
        <end position="130"/>
    </location>
</feature>
<evidence type="ECO:0000256" key="1">
    <source>
        <dbReference type="SAM" id="MobiDB-lite"/>
    </source>
</evidence>
<gene>
    <name evidence="2" type="ORF">PCOR1329_LOCUS39160</name>
</gene>
<name>A0ABN9TI77_9DINO</name>
<organism evidence="2 3">
    <name type="scientific">Prorocentrum cordatum</name>
    <dbReference type="NCBI Taxonomy" id="2364126"/>
    <lineage>
        <taxon>Eukaryota</taxon>
        <taxon>Sar</taxon>
        <taxon>Alveolata</taxon>
        <taxon>Dinophyceae</taxon>
        <taxon>Prorocentrales</taxon>
        <taxon>Prorocentraceae</taxon>
        <taxon>Prorocentrum</taxon>
    </lineage>
</organism>
<proteinExistence type="predicted"/>
<feature type="compositionally biased region" description="Basic and acidic residues" evidence="1">
    <location>
        <begin position="83"/>
        <end position="94"/>
    </location>
</feature>
<reference evidence="2" key="1">
    <citation type="submission" date="2023-10" db="EMBL/GenBank/DDBJ databases">
        <authorList>
            <person name="Chen Y."/>
            <person name="Shah S."/>
            <person name="Dougan E. K."/>
            <person name="Thang M."/>
            <person name="Chan C."/>
        </authorList>
    </citation>
    <scope>NUCLEOTIDE SEQUENCE [LARGE SCALE GENOMIC DNA]</scope>
</reference>
<comment type="caution">
    <text evidence="2">The sequence shown here is derived from an EMBL/GenBank/DDBJ whole genome shotgun (WGS) entry which is preliminary data.</text>
</comment>
<keyword evidence="3" id="KW-1185">Reference proteome</keyword>